<dbReference type="InterPro" id="IPR017932">
    <property type="entry name" value="GATase_2_dom"/>
</dbReference>
<evidence type="ECO:0000256" key="3">
    <source>
        <dbReference type="ARBA" id="ARBA00012916"/>
    </source>
</evidence>
<dbReference type="CDD" id="cd05009">
    <property type="entry name" value="SIS_GlmS_GlmD_2"/>
    <property type="match status" value="1"/>
</dbReference>
<keyword evidence="5 10" id="KW-0963">Cytoplasm</keyword>
<dbReference type="HAMAP" id="MF_00164">
    <property type="entry name" value="GlmS"/>
    <property type="match status" value="1"/>
</dbReference>
<dbReference type="AlphaFoldDB" id="A0A377JGW3"/>
<sequence>MCGIVGAVAQRDVAEILINGLHRLEYRGYDSAGVAVVAPNHELHRVRCLGKVKALDEAVAVKPLIGGTGIAHTRWATHGEPSEANAHPHTSGNFAVVHNGIIENHEELRELLKSRGYVFNSQTDTEVIAHLVEWEMRTAATLLEAVQKTVKQLTGAYGMVVLDREHPEHLVAARSGSPLVIGLGIGENFLASDQLALLSVTRRFIYLEEGDIAEITRRTVDIYDANGQKVEREVHESNLENDAAEKGKFRHFMQKEIYEQPNALINTMEGRILHNNVIVDAIGNGAAEILEKVEHIQIVACGTSYNAGMTARYWFEALAGVSCDVEIASEFRYRKFVTRPNSLLVTISQSGETADTLAALRLAKEKGYMAALTICNVSSSSLVRESDLAFMIRAGVEVGVASTKAFTTQLAALLMLVTAIGKVKGNISNEKEVEIVKALQSLPAEIEKALAFDKDIETLAEDFAEKNHALFLGRGEFYPIAMEASLKLKEISYIHAEAYAAGELKHGPLALIDADMPVIVVAPNNELLEKVKSNIEEVRARGGQLYVFADKEAGFTPSEGMKIITMPKVNEIVAPIFYTVPMQLLSYHVALIKGTDVDQPRNLAKSVTVE</sequence>
<proteinExistence type="inferred from homology"/>
<evidence type="ECO:0000259" key="12">
    <source>
        <dbReference type="PROSITE" id="PS51464"/>
    </source>
</evidence>
<evidence type="ECO:0000256" key="1">
    <source>
        <dbReference type="ARBA" id="ARBA00001031"/>
    </source>
</evidence>
<dbReference type="InterPro" id="IPR001347">
    <property type="entry name" value="SIS_dom"/>
</dbReference>
<dbReference type="Gene3D" id="3.60.20.10">
    <property type="entry name" value="Glutamine Phosphoribosylpyrophosphate, subunit 1, domain 1"/>
    <property type="match status" value="1"/>
</dbReference>
<keyword evidence="8" id="KW-0677">Repeat</keyword>
<dbReference type="FunFam" id="3.40.50.10490:FF:000001">
    <property type="entry name" value="Glutamine--fructose-6-phosphate aminotransferase [isomerizing]"/>
    <property type="match status" value="1"/>
</dbReference>
<dbReference type="Pfam" id="PF01380">
    <property type="entry name" value="SIS"/>
    <property type="match status" value="2"/>
</dbReference>
<dbReference type="NCBIfam" id="TIGR01135">
    <property type="entry name" value="glmS"/>
    <property type="match status" value="1"/>
</dbReference>
<evidence type="ECO:0000256" key="4">
    <source>
        <dbReference type="ARBA" id="ARBA00016090"/>
    </source>
</evidence>
<protein>
    <recommendedName>
        <fullName evidence="4 10">Glutamine--fructose-6-phosphate aminotransferase [isomerizing]</fullName>
        <ecNumber evidence="3 10">2.6.1.16</ecNumber>
    </recommendedName>
    <alternativeName>
        <fullName evidence="10">D-fructose-6-phosphate amidotransferase</fullName>
    </alternativeName>
    <alternativeName>
        <fullName evidence="10">GFAT</fullName>
    </alternativeName>
    <alternativeName>
        <fullName evidence="10">Glucosamine-6-phosphate synthase</fullName>
    </alternativeName>
    <alternativeName>
        <fullName evidence="10">Hexosephosphate aminotransferase</fullName>
    </alternativeName>
    <alternativeName>
        <fullName evidence="10">L-glutamine--D-fructose-6-phosphate amidotransferase</fullName>
    </alternativeName>
</protein>
<evidence type="ECO:0000256" key="9">
    <source>
        <dbReference type="ARBA" id="ARBA00022962"/>
    </source>
</evidence>
<dbReference type="GO" id="GO:0006487">
    <property type="term" value="P:protein N-linked glycosylation"/>
    <property type="evidence" value="ECO:0007669"/>
    <property type="project" value="TreeGrafter"/>
</dbReference>
<evidence type="ECO:0000256" key="2">
    <source>
        <dbReference type="ARBA" id="ARBA00004496"/>
    </source>
</evidence>
<dbReference type="InterPro" id="IPR029055">
    <property type="entry name" value="Ntn_hydrolases_N"/>
</dbReference>
<evidence type="ECO:0000256" key="7">
    <source>
        <dbReference type="ARBA" id="ARBA00022679"/>
    </source>
</evidence>
<feature type="initiator methionine" description="Removed" evidence="10">
    <location>
        <position position="1"/>
    </location>
</feature>
<dbReference type="GO" id="GO:0046349">
    <property type="term" value="P:amino sugar biosynthetic process"/>
    <property type="evidence" value="ECO:0007669"/>
    <property type="project" value="UniProtKB-ARBA"/>
</dbReference>
<dbReference type="CDD" id="cd00714">
    <property type="entry name" value="GFAT"/>
    <property type="match status" value="1"/>
</dbReference>
<comment type="catalytic activity">
    <reaction evidence="1 10">
        <text>D-fructose 6-phosphate + L-glutamine = D-glucosamine 6-phosphate + L-glutamate</text>
        <dbReference type="Rhea" id="RHEA:13237"/>
        <dbReference type="ChEBI" id="CHEBI:29985"/>
        <dbReference type="ChEBI" id="CHEBI:58359"/>
        <dbReference type="ChEBI" id="CHEBI:58725"/>
        <dbReference type="ChEBI" id="CHEBI:61527"/>
        <dbReference type="EC" id="2.6.1.16"/>
    </reaction>
</comment>
<dbReference type="InterPro" id="IPR046348">
    <property type="entry name" value="SIS_dom_sf"/>
</dbReference>
<dbReference type="GO" id="GO:0097367">
    <property type="term" value="F:carbohydrate derivative binding"/>
    <property type="evidence" value="ECO:0007669"/>
    <property type="project" value="InterPro"/>
</dbReference>
<dbReference type="RefSeq" id="WP_115179914.1">
    <property type="nucleotide sequence ID" value="NZ_UGHY01000002.1"/>
</dbReference>
<dbReference type="CDD" id="cd05008">
    <property type="entry name" value="SIS_GlmS_GlmD_1"/>
    <property type="match status" value="1"/>
</dbReference>
<dbReference type="PANTHER" id="PTHR10937">
    <property type="entry name" value="GLUCOSAMINE--FRUCTOSE-6-PHOSPHATE AMINOTRANSFERASE, ISOMERIZING"/>
    <property type="match status" value="1"/>
</dbReference>
<evidence type="ECO:0000259" key="11">
    <source>
        <dbReference type="PROSITE" id="PS51278"/>
    </source>
</evidence>
<comment type="function">
    <text evidence="10">Catalyzes the first step in hexosamine metabolism, converting fructose-6P into glucosamine-6P using glutamine as a nitrogen source.</text>
</comment>
<accession>A0A377JGW3</accession>
<evidence type="ECO:0000256" key="5">
    <source>
        <dbReference type="ARBA" id="ARBA00022490"/>
    </source>
</evidence>
<evidence type="ECO:0000256" key="8">
    <source>
        <dbReference type="ARBA" id="ARBA00022737"/>
    </source>
</evidence>
<dbReference type="SUPFAM" id="SSF56235">
    <property type="entry name" value="N-terminal nucleophile aminohydrolases (Ntn hydrolases)"/>
    <property type="match status" value="1"/>
</dbReference>
<dbReference type="GO" id="GO:0005829">
    <property type="term" value="C:cytosol"/>
    <property type="evidence" value="ECO:0007669"/>
    <property type="project" value="TreeGrafter"/>
</dbReference>
<reference evidence="13 14" key="1">
    <citation type="submission" date="2018-06" db="EMBL/GenBank/DDBJ databases">
        <authorList>
            <consortium name="Pathogen Informatics"/>
            <person name="Doyle S."/>
        </authorList>
    </citation>
    <scope>NUCLEOTIDE SEQUENCE [LARGE SCALE GENOMIC DNA]</scope>
    <source>
        <strain evidence="13 14">NCTC10672</strain>
    </source>
</reference>
<gene>
    <name evidence="10 13" type="primary">glmS</name>
    <name evidence="13" type="ORF">NCTC10672_00838</name>
</gene>
<dbReference type="InterPro" id="IPR005855">
    <property type="entry name" value="GFAT"/>
</dbReference>
<dbReference type="SUPFAM" id="SSF53697">
    <property type="entry name" value="SIS domain"/>
    <property type="match status" value="1"/>
</dbReference>
<keyword evidence="6 10" id="KW-0032">Aminotransferase</keyword>
<feature type="active site" description="For Fru-6P isomerization activity" evidence="10">
    <location>
        <position position="605"/>
    </location>
</feature>
<dbReference type="GO" id="GO:0004360">
    <property type="term" value="F:glutamine-fructose-6-phosphate transaminase (isomerizing) activity"/>
    <property type="evidence" value="ECO:0007669"/>
    <property type="project" value="UniProtKB-UniRule"/>
</dbReference>
<feature type="domain" description="Glutamine amidotransferase type-2" evidence="11">
    <location>
        <begin position="2"/>
        <end position="218"/>
    </location>
</feature>
<evidence type="ECO:0000256" key="6">
    <source>
        <dbReference type="ARBA" id="ARBA00022576"/>
    </source>
</evidence>
<comment type="subunit">
    <text evidence="10">Homodimer.</text>
</comment>
<keyword evidence="7 10" id="KW-0808">Transferase</keyword>
<feature type="active site" description="Nucleophile; for GATase activity" evidence="10">
    <location>
        <position position="2"/>
    </location>
</feature>
<evidence type="ECO:0000313" key="14">
    <source>
        <dbReference type="Proteomes" id="UP000254186"/>
    </source>
</evidence>
<name>A0A377JGW3_HAEPA</name>
<dbReference type="InterPro" id="IPR035490">
    <property type="entry name" value="GlmS/FrlB_SIS"/>
</dbReference>
<keyword evidence="9" id="KW-0315">Glutamine amidotransferase</keyword>
<dbReference type="EC" id="2.6.1.16" evidence="3 10"/>
<dbReference type="InterPro" id="IPR047084">
    <property type="entry name" value="GFAT_N"/>
</dbReference>
<feature type="domain" description="SIS" evidence="12">
    <location>
        <begin position="459"/>
        <end position="600"/>
    </location>
</feature>
<dbReference type="Proteomes" id="UP000254186">
    <property type="component" value="Unassembled WGS sequence"/>
</dbReference>
<evidence type="ECO:0000313" key="13">
    <source>
        <dbReference type="EMBL" id="STP03543.1"/>
    </source>
</evidence>
<dbReference type="PROSITE" id="PS51278">
    <property type="entry name" value="GATASE_TYPE_2"/>
    <property type="match status" value="1"/>
</dbReference>
<dbReference type="FunFam" id="3.60.20.10:FF:000006">
    <property type="entry name" value="Glutamine--fructose-6-phosphate aminotransferase [isomerizing]"/>
    <property type="match status" value="1"/>
</dbReference>
<dbReference type="InterPro" id="IPR035466">
    <property type="entry name" value="GlmS/AgaS_SIS"/>
</dbReference>
<dbReference type="GO" id="GO:0005975">
    <property type="term" value="P:carbohydrate metabolic process"/>
    <property type="evidence" value="ECO:0007669"/>
    <property type="project" value="UniProtKB-UniRule"/>
</dbReference>
<comment type="subcellular location">
    <subcellularLocation>
        <location evidence="2 10">Cytoplasm</location>
    </subcellularLocation>
</comment>
<feature type="domain" description="SIS" evidence="12">
    <location>
        <begin position="286"/>
        <end position="426"/>
    </location>
</feature>
<dbReference type="GO" id="GO:0006047">
    <property type="term" value="P:UDP-N-acetylglucosamine metabolic process"/>
    <property type="evidence" value="ECO:0007669"/>
    <property type="project" value="TreeGrafter"/>
</dbReference>
<dbReference type="Gene3D" id="3.40.50.10490">
    <property type="entry name" value="Glucose-6-phosphate isomerase like protein, domain 1"/>
    <property type="match status" value="2"/>
</dbReference>
<dbReference type="GO" id="GO:0006002">
    <property type="term" value="P:fructose 6-phosphate metabolic process"/>
    <property type="evidence" value="ECO:0007669"/>
    <property type="project" value="TreeGrafter"/>
</dbReference>
<evidence type="ECO:0000256" key="10">
    <source>
        <dbReference type="HAMAP-Rule" id="MF_00164"/>
    </source>
</evidence>
<dbReference type="EMBL" id="UGHY01000002">
    <property type="protein sequence ID" value="STP03543.1"/>
    <property type="molecule type" value="Genomic_DNA"/>
</dbReference>
<dbReference type="PROSITE" id="PS51464">
    <property type="entry name" value="SIS"/>
    <property type="match status" value="2"/>
</dbReference>
<dbReference type="Pfam" id="PF13522">
    <property type="entry name" value="GATase_6"/>
    <property type="match status" value="1"/>
</dbReference>
<organism evidence="13 14">
    <name type="scientific">Haemophilus parainfluenzae</name>
    <dbReference type="NCBI Taxonomy" id="729"/>
    <lineage>
        <taxon>Bacteria</taxon>
        <taxon>Pseudomonadati</taxon>
        <taxon>Pseudomonadota</taxon>
        <taxon>Gammaproteobacteria</taxon>
        <taxon>Pasteurellales</taxon>
        <taxon>Pasteurellaceae</taxon>
        <taxon>Haemophilus</taxon>
    </lineage>
</organism>
<dbReference type="FunFam" id="3.40.50.10490:FF:000002">
    <property type="entry name" value="Glutamine--fructose-6-phosphate aminotransferase [isomerizing]"/>
    <property type="match status" value="1"/>
</dbReference>
<dbReference type="NCBIfam" id="NF001484">
    <property type="entry name" value="PRK00331.1"/>
    <property type="match status" value="1"/>
</dbReference>
<dbReference type="PANTHER" id="PTHR10937:SF0">
    <property type="entry name" value="GLUTAMINE--FRUCTOSE-6-PHOSPHATE TRANSAMINASE (ISOMERIZING)"/>
    <property type="match status" value="1"/>
</dbReference>